<keyword evidence="2" id="KW-1185">Reference proteome</keyword>
<dbReference type="GO" id="GO:0016887">
    <property type="term" value="F:ATP hydrolysis activity"/>
    <property type="evidence" value="ECO:0007669"/>
    <property type="project" value="InterPro"/>
</dbReference>
<dbReference type="PANTHER" id="PTHR10073">
    <property type="entry name" value="DNA MISMATCH REPAIR PROTEIN MLH, PMS, MUTL"/>
    <property type="match status" value="1"/>
</dbReference>
<dbReference type="AlphaFoldDB" id="A0A914RTU5"/>
<dbReference type="GO" id="GO:0140664">
    <property type="term" value="F:ATP-dependent DNA damage sensor activity"/>
    <property type="evidence" value="ECO:0007669"/>
    <property type="project" value="InterPro"/>
</dbReference>
<protein>
    <submittedName>
        <fullName evidence="3">DNA mismatch repair protein MutL</fullName>
    </submittedName>
</protein>
<reference evidence="3" key="1">
    <citation type="submission" date="2022-11" db="UniProtKB">
        <authorList>
            <consortium name="WormBaseParasite"/>
        </authorList>
    </citation>
    <scope>IDENTIFICATION</scope>
</reference>
<dbReference type="Gene3D" id="3.30.565.10">
    <property type="entry name" value="Histidine kinase-like ATPase, C-terminal domain"/>
    <property type="match status" value="1"/>
</dbReference>
<dbReference type="GO" id="GO:0032300">
    <property type="term" value="C:mismatch repair complex"/>
    <property type="evidence" value="ECO:0007669"/>
    <property type="project" value="InterPro"/>
</dbReference>
<proteinExistence type="inferred from homology"/>
<dbReference type="PANTHER" id="PTHR10073:SF12">
    <property type="entry name" value="DNA MISMATCH REPAIR PROTEIN MLH1"/>
    <property type="match status" value="1"/>
</dbReference>
<accession>A0A914RTU5</accession>
<organism evidence="2 3">
    <name type="scientific">Parascaris equorum</name>
    <name type="common">Equine roundworm</name>
    <dbReference type="NCBI Taxonomy" id="6256"/>
    <lineage>
        <taxon>Eukaryota</taxon>
        <taxon>Metazoa</taxon>
        <taxon>Ecdysozoa</taxon>
        <taxon>Nematoda</taxon>
        <taxon>Chromadorea</taxon>
        <taxon>Rhabditida</taxon>
        <taxon>Spirurina</taxon>
        <taxon>Ascaridomorpha</taxon>
        <taxon>Ascaridoidea</taxon>
        <taxon>Ascarididae</taxon>
        <taxon>Parascaris</taxon>
    </lineage>
</organism>
<dbReference type="InterPro" id="IPR036890">
    <property type="entry name" value="HATPase_C_sf"/>
</dbReference>
<sequence length="74" mass="8124">MNRIVRLSNDVVNRIAAGEVIVRPANAVKELLENALDANATEIIVTAKNGGLDLIKVQNSKVRVRWISIVIALY</sequence>
<dbReference type="WBParaSite" id="PEQ_0000991001-mRNA-1">
    <property type="protein sequence ID" value="PEQ_0000991001-mRNA-1"/>
    <property type="gene ID" value="PEQ_0000991001"/>
</dbReference>
<comment type="similarity">
    <text evidence="1">Belongs to the DNA mismatch repair MutL/HexB family.</text>
</comment>
<dbReference type="Proteomes" id="UP000887564">
    <property type="component" value="Unplaced"/>
</dbReference>
<evidence type="ECO:0000313" key="3">
    <source>
        <dbReference type="WBParaSite" id="PEQ_0000991001-mRNA-1"/>
    </source>
</evidence>
<dbReference type="GO" id="GO:0006298">
    <property type="term" value="P:mismatch repair"/>
    <property type="evidence" value="ECO:0007669"/>
    <property type="project" value="InterPro"/>
</dbReference>
<evidence type="ECO:0000256" key="1">
    <source>
        <dbReference type="ARBA" id="ARBA00006082"/>
    </source>
</evidence>
<dbReference type="SUPFAM" id="SSF55874">
    <property type="entry name" value="ATPase domain of HSP90 chaperone/DNA topoisomerase II/histidine kinase"/>
    <property type="match status" value="1"/>
</dbReference>
<name>A0A914RTU5_PAREQ</name>
<evidence type="ECO:0000313" key="2">
    <source>
        <dbReference type="Proteomes" id="UP000887564"/>
    </source>
</evidence>
<dbReference type="InterPro" id="IPR038973">
    <property type="entry name" value="MutL/Mlh/Pms-like"/>
</dbReference>